<dbReference type="GO" id="GO:0005634">
    <property type="term" value="C:nucleus"/>
    <property type="evidence" value="ECO:0007669"/>
    <property type="project" value="UniProtKB-SubCell"/>
</dbReference>
<dbReference type="GeneTree" id="ENSGT01050000244879"/>
<evidence type="ECO:0000313" key="14">
    <source>
        <dbReference type="Proteomes" id="UP000694548"/>
    </source>
</evidence>
<dbReference type="SUPFAM" id="SSF46785">
    <property type="entry name" value="Winged helix' DNA-binding domain"/>
    <property type="match status" value="1"/>
</dbReference>
<reference evidence="13" key="3">
    <citation type="submission" date="2025-09" db="UniProtKB">
        <authorList>
            <consortium name="Ensembl"/>
        </authorList>
    </citation>
    <scope>IDENTIFICATION</scope>
</reference>
<feature type="compositionally biased region" description="Polar residues" evidence="11">
    <location>
        <begin position="1"/>
        <end position="11"/>
    </location>
</feature>
<sequence length="674" mass="75109">MQNSEGGSDTTAGVAALRTSSSAQAPVVQPVPASQQRVLVQATGSAQKGGQVQQLSVSRAQQAPQQQVQHVYPSQVQYVGESGDAVYTNGTIRTAYSYNPESQLYGQNSGGTYFDSQAGGTHVTTVVSSASSGVPPHGMVGIAMDVGSTYLIHSGSMEGNRNHISHSSRSSSAMLQWLLDNYETAEGVSLPRCSLYNHYLRHCQEQKLDPVNAASFGKLIRSVFMGLRTRRLGTRGNSKYHYYGIRVKPDSPLNRLQEDTQYMAMRQQPVHQKQRFKPLQKVDGMSDSLCGSSQHCSSTPEQSIAAQSQHHQQYIDTSHSLPPFPSPDLGSLSLPERISMRDIKKLQTLYRGHCEATLDVVMNLHFHYIENLWQTFWNSTPPPSDGSTTIPSSDDDLERVIPNEKLIALCKYEPVRLWMRSCDHILYQALVEILIPDVLRPVPSTLTQAIRNFAKSLEGWLTNAMSSFPQEIVRTKGAVVSAFAQTLRRYTSLNHLAQAARAVLQNTSQINQMLSDLNRVDFANVQEQASWVCQCDESVVQRLEQDFKVTLQQQSSLDQWATWLDNVVSQVLKPHQGSPSFPKAARQFLLKWSFYSSMVIRDLTLRSAASFGSFHLIRLLYDEYMFYLVEHRVAQATGETPIAVMGEVRAFAESAAIAQSFVKRTRLRHITTTV</sequence>
<dbReference type="InterPro" id="IPR036390">
    <property type="entry name" value="WH_DNA-bd_sf"/>
</dbReference>
<accession>A0A8C6LZ77</accession>
<evidence type="ECO:0000256" key="9">
    <source>
        <dbReference type="ARBA" id="ARBA00039910"/>
    </source>
</evidence>
<dbReference type="Ensembl" id="ENSNFUT00015028867.1">
    <property type="protein sequence ID" value="ENSNFUP00015027636.1"/>
    <property type="gene ID" value="ENSNFUG00015010944.1"/>
</dbReference>
<dbReference type="InterPro" id="IPR003150">
    <property type="entry name" value="DNA-bd_RFX"/>
</dbReference>
<feature type="region of interest" description="Disordered" evidence="11">
    <location>
        <begin position="1"/>
        <end position="32"/>
    </location>
</feature>
<evidence type="ECO:0000256" key="3">
    <source>
        <dbReference type="ARBA" id="ARBA00022490"/>
    </source>
</evidence>
<dbReference type="Pfam" id="PF25340">
    <property type="entry name" value="BCD_RFX"/>
    <property type="match status" value="1"/>
</dbReference>
<dbReference type="InterPro" id="IPR057321">
    <property type="entry name" value="RFX1-4/6/8-like_BCD"/>
</dbReference>
<reference evidence="13" key="2">
    <citation type="submission" date="2025-08" db="UniProtKB">
        <authorList>
            <consortium name="Ensembl"/>
        </authorList>
    </citation>
    <scope>IDENTIFICATION</scope>
</reference>
<dbReference type="InterPro" id="IPR007668">
    <property type="entry name" value="RFX1_trans_act"/>
</dbReference>
<evidence type="ECO:0000256" key="6">
    <source>
        <dbReference type="ARBA" id="ARBA00023125"/>
    </source>
</evidence>
<dbReference type="InterPro" id="IPR039779">
    <property type="entry name" value="RFX-like"/>
</dbReference>
<reference evidence="13" key="1">
    <citation type="submission" date="2014-08" db="EMBL/GenBank/DDBJ databases">
        <authorList>
            <person name="Senf B."/>
            <person name="Petzold A."/>
            <person name="Downie B.R."/>
            <person name="Koch P."/>
            <person name="Platzer M."/>
        </authorList>
    </citation>
    <scope>NUCLEOTIDE SEQUENCE [LARGE SCALE GENOMIC DNA]</scope>
    <source>
        <strain evidence="13">GRZ</strain>
    </source>
</reference>
<evidence type="ECO:0000256" key="5">
    <source>
        <dbReference type="ARBA" id="ARBA00023015"/>
    </source>
</evidence>
<keyword evidence="6" id="KW-0238">DNA-binding</keyword>
<name>A0A8C6LZ77_NOTFU</name>
<dbReference type="Gene3D" id="1.10.10.10">
    <property type="entry name" value="Winged helix-like DNA-binding domain superfamily/Winged helix DNA-binding domain"/>
    <property type="match status" value="1"/>
</dbReference>
<dbReference type="FunFam" id="1.10.10.10:FF:000017">
    <property type="entry name" value="transcription factor RFX3 isoform X1"/>
    <property type="match status" value="1"/>
</dbReference>
<dbReference type="GO" id="GO:0000981">
    <property type="term" value="F:DNA-binding transcription factor activity, RNA polymerase II-specific"/>
    <property type="evidence" value="ECO:0007669"/>
    <property type="project" value="TreeGrafter"/>
</dbReference>
<evidence type="ECO:0000256" key="2">
    <source>
        <dbReference type="ARBA" id="ARBA00004496"/>
    </source>
</evidence>
<dbReference type="GO" id="GO:0000978">
    <property type="term" value="F:RNA polymerase II cis-regulatory region sequence-specific DNA binding"/>
    <property type="evidence" value="ECO:0007669"/>
    <property type="project" value="TreeGrafter"/>
</dbReference>
<dbReference type="Pfam" id="PF04589">
    <property type="entry name" value="RFX1_trans_act"/>
    <property type="match status" value="1"/>
</dbReference>
<keyword evidence="5" id="KW-0805">Transcription regulation</keyword>
<dbReference type="PROSITE" id="PS51526">
    <property type="entry name" value="RFX_DBD"/>
    <property type="match status" value="1"/>
</dbReference>
<evidence type="ECO:0000256" key="1">
    <source>
        <dbReference type="ARBA" id="ARBA00004123"/>
    </source>
</evidence>
<keyword evidence="14" id="KW-1185">Reference proteome</keyword>
<dbReference type="GO" id="GO:0030030">
    <property type="term" value="P:cell projection organization"/>
    <property type="evidence" value="ECO:0007669"/>
    <property type="project" value="UniProtKB-KW"/>
</dbReference>
<feature type="region of interest" description="Disordered" evidence="11">
    <location>
        <begin position="291"/>
        <end position="311"/>
    </location>
</feature>
<keyword evidence="7" id="KW-0804">Transcription</keyword>
<feature type="compositionally biased region" description="Polar residues" evidence="11">
    <location>
        <begin position="291"/>
        <end position="301"/>
    </location>
</feature>
<evidence type="ECO:0000256" key="8">
    <source>
        <dbReference type="ARBA" id="ARBA00023242"/>
    </source>
</evidence>
<organism evidence="13 14">
    <name type="scientific">Nothobranchius furzeri</name>
    <name type="common">Turquoise killifish</name>
    <dbReference type="NCBI Taxonomy" id="105023"/>
    <lineage>
        <taxon>Eukaryota</taxon>
        <taxon>Metazoa</taxon>
        <taxon>Chordata</taxon>
        <taxon>Craniata</taxon>
        <taxon>Vertebrata</taxon>
        <taxon>Euteleostomi</taxon>
        <taxon>Actinopterygii</taxon>
        <taxon>Neopterygii</taxon>
        <taxon>Teleostei</taxon>
        <taxon>Neoteleostei</taxon>
        <taxon>Acanthomorphata</taxon>
        <taxon>Ovalentaria</taxon>
        <taxon>Atherinomorphae</taxon>
        <taxon>Cyprinodontiformes</taxon>
        <taxon>Nothobranchiidae</taxon>
        <taxon>Nothobranchius</taxon>
    </lineage>
</organism>
<feature type="compositionally biased region" description="Low complexity" evidence="11">
    <location>
        <begin position="302"/>
        <end position="311"/>
    </location>
</feature>
<dbReference type="Proteomes" id="UP000694548">
    <property type="component" value="Chromosome sgr17"/>
</dbReference>
<feature type="domain" description="RFX-type winged-helix" evidence="12">
    <location>
        <begin position="174"/>
        <end position="249"/>
    </location>
</feature>
<dbReference type="Pfam" id="PF02257">
    <property type="entry name" value="RFX_DNA_binding"/>
    <property type="match status" value="1"/>
</dbReference>
<evidence type="ECO:0000313" key="13">
    <source>
        <dbReference type="Ensembl" id="ENSNFUP00015027636.1"/>
    </source>
</evidence>
<evidence type="ECO:0000256" key="7">
    <source>
        <dbReference type="ARBA" id="ARBA00023163"/>
    </source>
</evidence>
<gene>
    <name evidence="13" type="primary">RFX2</name>
    <name evidence="13" type="synonym">rfx2</name>
</gene>
<evidence type="ECO:0000256" key="4">
    <source>
        <dbReference type="ARBA" id="ARBA00022794"/>
    </source>
</evidence>
<dbReference type="PANTHER" id="PTHR12619">
    <property type="entry name" value="RFX TRANSCRIPTION FACTOR FAMILY"/>
    <property type="match status" value="1"/>
</dbReference>
<evidence type="ECO:0000256" key="11">
    <source>
        <dbReference type="SAM" id="MobiDB-lite"/>
    </source>
</evidence>
<evidence type="ECO:0000259" key="12">
    <source>
        <dbReference type="PROSITE" id="PS51526"/>
    </source>
</evidence>
<protein>
    <recommendedName>
        <fullName evidence="9">DNA-binding protein RFX2</fullName>
    </recommendedName>
    <alternativeName>
        <fullName evidence="10">Regulatory factor X 2</fullName>
    </alternativeName>
</protein>
<comment type="subcellular location">
    <subcellularLocation>
        <location evidence="2">Cytoplasm</location>
    </subcellularLocation>
    <subcellularLocation>
        <location evidence="1">Nucleus</location>
    </subcellularLocation>
</comment>
<keyword evidence="3" id="KW-0963">Cytoplasm</keyword>
<proteinExistence type="predicted"/>
<dbReference type="InterPro" id="IPR036388">
    <property type="entry name" value="WH-like_DNA-bd_sf"/>
</dbReference>
<keyword evidence="8" id="KW-0539">Nucleus</keyword>
<evidence type="ECO:0000256" key="10">
    <source>
        <dbReference type="ARBA" id="ARBA00042136"/>
    </source>
</evidence>
<dbReference type="PANTHER" id="PTHR12619:SF17">
    <property type="entry name" value="DNA-BINDING PROTEIN RFX2"/>
    <property type="match status" value="1"/>
</dbReference>
<dbReference type="AlphaFoldDB" id="A0A8C6LZ77"/>
<keyword evidence="4" id="KW-0970">Cilium biogenesis/degradation</keyword>
<dbReference type="GO" id="GO:0005737">
    <property type="term" value="C:cytoplasm"/>
    <property type="evidence" value="ECO:0007669"/>
    <property type="project" value="UniProtKB-SubCell"/>
</dbReference>